<proteinExistence type="predicted"/>
<dbReference type="SUPFAM" id="SSF57662">
    <property type="entry name" value="Ferredoxin thioredoxin reductase (FTR), catalytic beta chain"/>
    <property type="match status" value="1"/>
</dbReference>
<dbReference type="GO" id="GO:0016730">
    <property type="term" value="F:oxidoreductase activity, acting on iron-sulfur proteins as donors"/>
    <property type="evidence" value="ECO:0007669"/>
    <property type="project" value="InterPro"/>
</dbReference>
<dbReference type="Proteomes" id="UP000176406">
    <property type="component" value="Unassembled WGS sequence"/>
</dbReference>
<reference evidence="1 2" key="1">
    <citation type="journal article" date="2016" name="Nat. Commun.">
        <title>Thousands of microbial genomes shed light on interconnected biogeochemical processes in an aquifer system.</title>
        <authorList>
            <person name="Anantharaman K."/>
            <person name="Brown C.T."/>
            <person name="Hug L.A."/>
            <person name="Sharon I."/>
            <person name="Castelle C.J."/>
            <person name="Probst A.J."/>
            <person name="Thomas B.C."/>
            <person name="Singh A."/>
            <person name="Wilkins M.J."/>
            <person name="Karaoz U."/>
            <person name="Brodie E.L."/>
            <person name="Williams K.H."/>
            <person name="Hubbard S.S."/>
            <person name="Banfield J.F."/>
        </authorList>
    </citation>
    <scope>NUCLEOTIDE SEQUENCE [LARGE SCALE GENOMIC DNA]</scope>
</reference>
<dbReference type="AlphaFoldDB" id="A0A1G2EES2"/>
<dbReference type="InterPro" id="IPR004209">
    <property type="entry name" value="FTR_bsu"/>
</dbReference>
<dbReference type="Gene3D" id="3.90.460.10">
    <property type="entry name" value="Ferredoxin thioredoxin reductase catalytic beta subunit"/>
    <property type="match status" value="1"/>
</dbReference>
<dbReference type="EMBL" id="MHMG01000005">
    <property type="protein sequence ID" value="OGZ23860.1"/>
    <property type="molecule type" value="Genomic_DNA"/>
</dbReference>
<comment type="caution">
    <text evidence="1">The sequence shown here is derived from an EMBL/GenBank/DDBJ whole genome shotgun (WGS) entry which is preliminary data.</text>
</comment>
<sequence length="94" mass="10643">MDQQRIEKLIAIWKDFAGKQRGPGAFMINPDTERVELVAQGVLNNEDRHGFKYCPCRLPLGDSAADAKLICPCNFKLQKSWQEKGECICSLFVL</sequence>
<dbReference type="InterPro" id="IPR036644">
    <property type="entry name" value="FTR_bsu_sf"/>
</dbReference>
<organism evidence="1 2">
    <name type="scientific">Candidatus Nealsonbacteria bacterium RIFCSPLOWO2_01_FULL_41_9</name>
    <dbReference type="NCBI Taxonomy" id="1801671"/>
    <lineage>
        <taxon>Bacteria</taxon>
        <taxon>Candidatus Nealsoniibacteriota</taxon>
    </lineage>
</organism>
<evidence type="ECO:0000313" key="2">
    <source>
        <dbReference type="Proteomes" id="UP000176406"/>
    </source>
</evidence>
<gene>
    <name evidence="1" type="ORF">A3A08_01735</name>
</gene>
<dbReference type="Pfam" id="PF02943">
    <property type="entry name" value="FeThRed_B"/>
    <property type="match status" value="1"/>
</dbReference>
<name>A0A1G2EES2_9BACT</name>
<accession>A0A1G2EES2</accession>
<protein>
    <submittedName>
        <fullName evidence="1">Uncharacterized protein</fullName>
    </submittedName>
</protein>
<evidence type="ECO:0000313" key="1">
    <source>
        <dbReference type="EMBL" id="OGZ23860.1"/>
    </source>
</evidence>